<comment type="similarity">
    <text evidence="1">Belongs to the bacterial ring-hydroxylating dioxygenase beta subunit family.</text>
</comment>
<dbReference type="PANTHER" id="PTHR41534:SF2">
    <property type="entry name" value="3-PHENYLPROPIONATE_CINNAMIC ACID DIOXYGENASE SUBUNIT BETA"/>
    <property type="match status" value="1"/>
</dbReference>
<dbReference type="PANTHER" id="PTHR41534">
    <property type="entry name" value="BLR3401 PROTEIN"/>
    <property type="match status" value="1"/>
</dbReference>
<gene>
    <name evidence="3" type="ORF">A9D14_00935</name>
</gene>
<dbReference type="AlphaFoldDB" id="A0A1Z1FE91"/>
<dbReference type="STRING" id="450378.GCA_001661675_00187"/>
<dbReference type="InterPro" id="IPR000391">
    <property type="entry name" value="Rng_hydr_dOase-bsu"/>
</dbReference>
<reference evidence="3 4" key="1">
    <citation type="submission" date="2017-01" db="EMBL/GenBank/DDBJ databases">
        <title>Complete genome sequence of esterase-producing bacterium Croceicoccus marinus E4A9.</title>
        <authorList>
            <person name="Wu Y.-H."/>
            <person name="Cheng H."/>
            <person name="Xu L."/>
            <person name="Huo Y.-Y."/>
            <person name="Wang C.-S."/>
            <person name="Xu X.-W."/>
        </authorList>
    </citation>
    <scope>NUCLEOTIDE SEQUENCE [LARGE SCALE GENOMIC DNA]</scope>
    <source>
        <strain evidence="3 4">E4A9</strain>
    </source>
</reference>
<dbReference type="Proteomes" id="UP000195807">
    <property type="component" value="Chromosome"/>
</dbReference>
<evidence type="ECO:0000313" key="4">
    <source>
        <dbReference type="Proteomes" id="UP000195807"/>
    </source>
</evidence>
<dbReference type="KEGG" id="cman:A9D14_00935"/>
<dbReference type="EMBL" id="CP019602">
    <property type="protein sequence ID" value="ARU17138.1"/>
    <property type="molecule type" value="Genomic_DNA"/>
</dbReference>
<organism evidence="3 4">
    <name type="scientific">Croceicoccus marinus</name>
    <dbReference type="NCBI Taxonomy" id="450378"/>
    <lineage>
        <taxon>Bacteria</taxon>
        <taxon>Pseudomonadati</taxon>
        <taxon>Pseudomonadota</taxon>
        <taxon>Alphaproteobacteria</taxon>
        <taxon>Sphingomonadales</taxon>
        <taxon>Erythrobacteraceae</taxon>
        <taxon>Croceicoccus</taxon>
    </lineage>
</organism>
<dbReference type="Pfam" id="PF00866">
    <property type="entry name" value="Ring_hydroxyl_B"/>
    <property type="match status" value="1"/>
</dbReference>
<dbReference type="Gene3D" id="3.10.450.50">
    <property type="match status" value="1"/>
</dbReference>
<evidence type="ECO:0000256" key="1">
    <source>
        <dbReference type="ARBA" id="ARBA00009570"/>
    </source>
</evidence>
<keyword evidence="3" id="KW-0223">Dioxygenase</keyword>
<accession>A0A1Z1FE91</accession>
<dbReference type="InterPro" id="IPR032710">
    <property type="entry name" value="NTF2-like_dom_sf"/>
</dbReference>
<dbReference type="NCBIfam" id="NF007479">
    <property type="entry name" value="PRK10069.1"/>
    <property type="match status" value="1"/>
</dbReference>
<keyword evidence="2" id="KW-0560">Oxidoreductase</keyword>
<sequence>MRGAGSTVDDVRLLSLQRFYAMEARLLDEERYQEWYELLADDLFYWLPLRQNRHRREGGDGADPDAMAFFDDCKADIAVRVGRLASGLAWTEDPPTRHVYVISNVEGFETGVAGELEVHSTFIQYRNRSEHDDATIVGRRRDLLRIAGDGYMIARRLVLVPQSVLLTKNLSVFF</sequence>
<dbReference type="SUPFAM" id="SSF54427">
    <property type="entry name" value="NTF2-like"/>
    <property type="match status" value="1"/>
</dbReference>
<evidence type="ECO:0000256" key="2">
    <source>
        <dbReference type="ARBA" id="ARBA00023002"/>
    </source>
</evidence>
<dbReference type="CDD" id="cd00667">
    <property type="entry name" value="ring_hydroxylating_dioxygenases_beta"/>
    <property type="match status" value="1"/>
</dbReference>
<evidence type="ECO:0000313" key="3">
    <source>
        <dbReference type="EMBL" id="ARU17138.1"/>
    </source>
</evidence>
<name>A0A1Z1FE91_9SPHN</name>
<proteinExistence type="inferred from homology"/>
<dbReference type="GO" id="GO:0051213">
    <property type="term" value="F:dioxygenase activity"/>
    <property type="evidence" value="ECO:0007669"/>
    <property type="project" value="UniProtKB-KW"/>
</dbReference>
<dbReference type="GO" id="GO:0019380">
    <property type="term" value="P:3-phenylpropionate catabolic process"/>
    <property type="evidence" value="ECO:0007669"/>
    <property type="project" value="TreeGrafter"/>
</dbReference>
<keyword evidence="4" id="KW-1185">Reference proteome</keyword>
<protein>
    <submittedName>
        <fullName evidence="3">Biphenyl 2,3-dioxygenase</fullName>
    </submittedName>
</protein>